<dbReference type="PANTHER" id="PTHR10412">
    <property type="entry name" value="MANNOSYL-OLIGOSACCHARIDE GLUCOSIDASE"/>
    <property type="match status" value="1"/>
</dbReference>
<accession>A0AAW0WDZ9</accession>
<feature type="non-terminal residue" evidence="1">
    <location>
        <position position="1"/>
    </location>
</feature>
<proteinExistence type="predicted"/>
<dbReference type="GO" id="GO:0004573">
    <property type="term" value="F:Glc3Man9GlcNAc2 oligosaccharide glucosidase activity"/>
    <property type="evidence" value="ECO:0007669"/>
    <property type="project" value="InterPro"/>
</dbReference>
<evidence type="ECO:0000313" key="2">
    <source>
        <dbReference type="Proteomes" id="UP001445076"/>
    </source>
</evidence>
<dbReference type="InterPro" id="IPR004888">
    <property type="entry name" value="Glycoside_hydrolase_63"/>
</dbReference>
<dbReference type="Proteomes" id="UP001445076">
    <property type="component" value="Unassembled WGS sequence"/>
</dbReference>
<reference evidence="1" key="2">
    <citation type="submission" date="2024-01" db="EMBL/GenBank/DDBJ databases">
        <authorList>
            <person name="He J."/>
            <person name="Wang M."/>
            <person name="Zheng J."/>
            <person name="Liu Z."/>
        </authorList>
    </citation>
    <scope>NUCLEOTIDE SEQUENCE</scope>
    <source>
        <strain evidence="1">ZL_2023a</strain>
        <tissue evidence="1">Muscle</tissue>
    </source>
</reference>
<evidence type="ECO:0000313" key="1">
    <source>
        <dbReference type="EMBL" id="KAK8730247.1"/>
    </source>
</evidence>
<gene>
    <name evidence="1" type="ORF">OTU49_008174</name>
</gene>
<dbReference type="Gene3D" id="1.50.10.10">
    <property type="match status" value="1"/>
</dbReference>
<dbReference type="GO" id="GO:0009311">
    <property type="term" value="P:oligosaccharide metabolic process"/>
    <property type="evidence" value="ECO:0007669"/>
    <property type="project" value="InterPro"/>
</dbReference>
<dbReference type="PANTHER" id="PTHR10412:SF10">
    <property type="entry name" value="GLYCOSYL HYDROLASE FAMILY 63 C-TERMINAL DOMAIN-CONTAINING PROTEIN"/>
    <property type="match status" value="1"/>
</dbReference>
<dbReference type="EMBL" id="JARKIK010000065">
    <property type="protein sequence ID" value="KAK8730247.1"/>
    <property type="molecule type" value="Genomic_DNA"/>
</dbReference>
<dbReference type="AlphaFoldDB" id="A0AAW0WDZ9"/>
<organism evidence="1 2">
    <name type="scientific">Cherax quadricarinatus</name>
    <name type="common">Australian red claw crayfish</name>
    <dbReference type="NCBI Taxonomy" id="27406"/>
    <lineage>
        <taxon>Eukaryota</taxon>
        <taxon>Metazoa</taxon>
        <taxon>Ecdysozoa</taxon>
        <taxon>Arthropoda</taxon>
        <taxon>Crustacea</taxon>
        <taxon>Multicrustacea</taxon>
        <taxon>Malacostraca</taxon>
        <taxon>Eumalacostraca</taxon>
        <taxon>Eucarida</taxon>
        <taxon>Decapoda</taxon>
        <taxon>Pleocyemata</taxon>
        <taxon>Astacidea</taxon>
        <taxon>Parastacoidea</taxon>
        <taxon>Parastacidae</taxon>
        <taxon>Cherax</taxon>
    </lineage>
</organism>
<comment type="caution">
    <text evidence="1">The sequence shown here is derived from an EMBL/GenBank/DDBJ whole genome shotgun (WGS) entry which is preliminary data.</text>
</comment>
<sequence length="114" mass="12639">RYHYFYGEALRVECPVGSGQMLTLEQVSIFLARRLVSLFLPGPDGARPCHGGNDAYREDPAYRSLLLFHEYFDGESGRGCGASHQTGWTALVANCLNITLGYSHAGLSSRTRKR</sequence>
<name>A0AAW0WDZ9_CHEQU</name>
<dbReference type="InterPro" id="IPR012341">
    <property type="entry name" value="6hp_glycosidase-like_sf"/>
</dbReference>
<protein>
    <submittedName>
        <fullName evidence="1">Uncharacterized protein</fullName>
    </submittedName>
</protein>
<keyword evidence="2" id="KW-1185">Reference proteome</keyword>
<reference evidence="1 2" key="1">
    <citation type="journal article" date="2024" name="BMC Genomics">
        <title>Genome assembly of redclaw crayfish (Cherax quadricarinatus) provides insights into its immune adaptation and hypoxia tolerance.</title>
        <authorList>
            <person name="Liu Z."/>
            <person name="Zheng J."/>
            <person name="Li H."/>
            <person name="Fang K."/>
            <person name="Wang S."/>
            <person name="He J."/>
            <person name="Zhou D."/>
            <person name="Weng S."/>
            <person name="Chi M."/>
            <person name="Gu Z."/>
            <person name="He J."/>
            <person name="Li F."/>
            <person name="Wang M."/>
        </authorList>
    </citation>
    <scope>NUCLEOTIDE SEQUENCE [LARGE SCALE GENOMIC DNA]</scope>
    <source>
        <strain evidence="1">ZL_2023a</strain>
    </source>
</reference>
<dbReference type="EMBL" id="JARKIK010000065">
    <property type="protein sequence ID" value="KAK8730248.1"/>
    <property type="molecule type" value="Genomic_DNA"/>
</dbReference>